<dbReference type="KEGG" id="oxy:HCG48_06145"/>
<name>A0A6H1TUG9_9CYAN</name>
<dbReference type="NCBIfam" id="TIGR00725">
    <property type="entry name" value="TIGR00725 family protein"/>
    <property type="match status" value="1"/>
</dbReference>
<dbReference type="RefSeq" id="WP_168568356.1">
    <property type="nucleotide sequence ID" value="NZ_CP051167.1"/>
</dbReference>
<organism evidence="1 2">
    <name type="scientific">Oxynema aestuarii AP17</name>
    <dbReference type="NCBI Taxonomy" id="2064643"/>
    <lineage>
        <taxon>Bacteria</taxon>
        <taxon>Bacillati</taxon>
        <taxon>Cyanobacteriota</taxon>
        <taxon>Cyanophyceae</taxon>
        <taxon>Oscillatoriophycideae</taxon>
        <taxon>Oscillatoriales</taxon>
        <taxon>Oscillatoriaceae</taxon>
        <taxon>Oxynema</taxon>
        <taxon>Oxynema aestuarii</taxon>
    </lineage>
</organism>
<dbReference type="InterPro" id="IPR041164">
    <property type="entry name" value="LDcluster4"/>
</dbReference>
<dbReference type="Gene3D" id="3.40.50.450">
    <property type="match status" value="1"/>
</dbReference>
<gene>
    <name evidence="1" type="ORF">HCG48_06145</name>
</gene>
<dbReference type="InterPro" id="IPR052341">
    <property type="entry name" value="LOG_family_nucleotidases"/>
</dbReference>
<dbReference type="GO" id="GO:0005829">
    <property type="term" value="C:cytosol"/>
    <property type="evidence" value="ECO:0007669"/>
    <property type="project" value="TreeGrafter"/>
</dbReference>
<evidence type="ECO:0000313" key="2">
    <source>
        <dbReference type="Proteomes" id="UP000500857"/>
    </source>
</evidence>
<dbReference type="PANTHER" id="PTHR43393">
    <property type="entry name" value="CYTOKININ RIBOSIDE 5'-MONOPHOSPHATE PHOSPHORIBOHYDROLASE"/>
    <property type="match status" value="1"/>
</dbReference>
<dbReference type="AlphaFoldDB" id="A0A6H1TUG9"/>
<keyword evidence="2" id="KW-1185">Reference proteome</keyword>
<reference evidence="1 2" key="1">
    <citation type="submission" date="2020-04" db="EMBL/GenBank/DDBJ databases">
        <authorList>
            <person name="Basu S."/>
            <person name="Maruthanayagam V."/>
            <person name="Chakraborty S."/>
            <person name="Pramanik A."/>
            <person name="Mukherjee J."/>
            <person name="Brink B."/>
        </authorList>
    </citation>
    <scope>NUCLEOTIDE SEQUENCE [LARGE SCALE GENOMIC DNA]</scope>
    <source>
        <strain evidence="1 2">AP17</strain>
    </source>
</reference>
<accession>A0A6H1TUG9</accession>
<dbReference type="PANTHER" id="PTHR43393:SF3">
    <property type="entry name" value="LYSINE DECARBOXYLASE-LIKE PROTEIN"/>
    <property type="match status" value="1"/>
</dbReference>
<protein>
    <submittedName>
        <fullName evidence="1">TIGR00725 family protein</fullName>
    </submittedName>
</protein>
<sequence>MGSKIAIGIMGPGLGATKLDCDRAYRLGAEIARHGWVLISGGRNVGVMDAANRGAKSAGGLTVGILPTDDRWGVSEAVDIAIPTGMGSARNNINVLASDVTIACGMGPGTASEIALALKANKKVIILNDRPESQQFFQSLSPQRAIVVDSVEAAIAQVRAIVDRFE</sequence>
<dbReference type="Proteomes" id="UP000500857">
    <property type="component" value="Chromosome"/>
</dbReference>
<evidence type="ECO:0000313" key="1">
    <source>
        <dbReference type="EMBL" id="QIZ70201.1"/>
    </source>
</evidence>
<proteinExistence type="predicted"/>
<dbReference type="Pfam" id="PF18306">
    <property type="entry name" value="LDcluster4"/>
    <property type="match status" value="1"/>
</dbReference>
<dbReference type="EMBL" id="CP051167">
    <property type="protein sequence ID" value="QIZ70201.1"/>
    <property type="molecule type" value="Genomic_DNA"/>
</dbReference>
<dbReference type="InterPro" id="IPR005268">
    <property type="entry name" value="CHP00725"/>
</dbReference>
<dbReference type="SUPFAM" id="SSF102405">
    <property type="entry name" value="MCP/YpsA-like"/>
    <property type="match status" value="1"/>
</dbReference>